<feature type="region of interest" description="Disordered" evidence="1">
    <location>
        <begin position="409"/>
        <end position="438"/>
    </location>
</feature>
<proteinExistence type="predicted"/>
<dbReference type="SUPFAM" id="SSF63829">
    <property type="entry name" value="Calcium-dependent phosphotriesterase"/>
    <property type="match status" value="1"/>
</dbReference>
<accession>A0A0F9EUH6</accession>
<feature type="compositionally biased region" description="Polar residues" evidence="1">
    <location>
        <begin position="411"/>
        <end position="430"/>
    </location>
</feature>
<organism evidence="2">
    <name type="scientific">marine sediment metagenome</name>
    <dbReference type="NCBI Taxonomy" id="412755"/>
    <lineage>
        <taxon>unclassified sequences</taxon>
        <taxon>metagenomes</taxon>
        <taxon>ecological metagenomes</taxon>
    </lineage>
</organism>
<protein>
    <recommendedName>
        <fullName evidence="3">Fibronectin type-III domain-containing protein</fullName>
    </recommendedName>
</protein>
<feature type="non-terminal residue" evidence="2">
    <location>
        <position position="1"/>
    </location>
</feature>
<comment type="caution">
    <text evidence="2">The sequence shown here is derived from an EMBL/GenBank/DDBJ whole genome shotgun (WGS) entry which is preliminary data.</text>
</comment>
<evidence type="ECO:0000256" key="1">
    <source>
        <dbReference type="SAM" id="MobiDB-lite"/>
    </source>
</evidence>
<evidence type="ECO:0000313" key="2">
    <source>
        <dbReference type="EMBL" id="KKL69916.1"/>
    </source>
</evidence>
<dbReference type="Gene3D" id="2.120.10.30">
    <property type="entry name" value="TolB, C-terminal domain"/>
    <property type="match status" value="1"/>
</dbReference>
<reference evidence="2" key="1">
    <citation type="journal article" date="2015" name="Nature">
        <title>Complex archaea that bridge the gap between prokaryotes and eukaryotes.</title>
        <authorList>
            <person name="Spang A."/>
            <person name="Saw J.H."/>
            <person name="Jorgensen S.L."/>
            <person name="Zaremba-Niedzwiedzka K."/>
            <person name="Martijn J."/>
            <person name="Lind A.E."/>
            <person name="van Eijk R."/>
            <person name="Schleper C."/>
            <person name="Guy L."/>
            <person name="Ettema T.J."/>
        </authorList>
    </citation>
    <scope>NUCLEOTIDE SEQUENCE</scope>
</reference>
<dbReference type="InterPro" id="IPR011042">
    <property type="entry name" value="6-blade_b-propeller_TolB-like"/>
</dbReference>
<name>A0A0F9EUH6_9ZZZZ</name>
<sequence>VKTIATDNYGNIYAGTLPHGRIYKITSDGKGEIFCELPDPYIWDLVFDGNGNLYAATGNNGIIYKISEEGIPSVFFDSPYSNILDLVIDEDNNIYAACEPEGLIYKITTNGNASVLYDAEEDEDHCLAIDKNGILYAGTSSGIPPVLPVISPPTPQIQFPPPIEELPYEATDILLNDIFPNTNMYNSKHPLEDYIKDGIGKRPVPAERNSVYRIDKDGRVKEILVVDKAFILCLTVNSNNDVLVGTGNKAKLFKIVNGNVEDTSLLYDFYESQVLDILPYKNGYKYITTGNNANIYQLSSDYSSKGTYESGVHDTSYISSWGCISWEGSTPSQTEISLSTRSGNSKKPDITWSDWSEEYKRSGEKTKSPPARFIQYRATLTTNNSITAPILDNASIAYLPQNQPPLIGSIKISSPGNSSKEKTGANNNSGSKKDENNFGLSIHEPKKLINWESTDPNNDRLRFDLEYKGVEENKWKELQRNIKEEKIYHWNTNRIPDGYYQVKVIASDAPDNPMELALEEEKSSNTFLVDNTRPIISDLETIMENDPPEQDRAGSRAGNTLIISGIARDEMCNITEIQYSIDSGDWNPVFPVDLIFDSKEESFLLKIPYTSLEEHTVVINSVDAEGNVGSGRIVFNP</sequence>
<gene>
    <name evidence="2" type="ORF">LCGC14_2110130</name>
</gene>
<evidence type="ECO:0008006" key="3">
    <source>
        <dbReference type="Google" id="ProtNLM"/>
    </source>
</evidence>
<dbReference type="EMBL" id="LAZR01026060">
    <property type="protein sequence ID" value="KKL69916.1"/>
    <property type="molecule type" value="Genomic_DNA"/>
</dbReference>
<dbReference type="AlphaFoldDB" id="A0A0F9EUH6"/>